<proteinExistence type="predicted"/>
<evidence type="ECO:0000259" key="2">
    <source>
        <dbReference type="Pfam" id="PF16884"/>
    </source>
</evidence>
<organism evidence="3 4">
    <name type="scientific">Candidatus Seongchinamella marina</name>
    <dbReference type="NCBI Taxonomy" id="2518990"/>
    <lineage>
        <taxon>Bacteria</taxon>
        <taxon>Pseudomonadati</taxon>
        <taxon>Pseudomonadota</taxon>
        <taxon>Gammaproteobacteria</taxon>
        <taxon>Cellvibrionales</taxon>
        <taxon>Halieaceae</taxon>
        <taxon>Seongchinamella</taxon>
    </lineage>
</organism>
<dbReference type="EMBL" id="SHNP01000001">
    <property type="protein sequence ID" value="MCX2972403.1"/>
    <property type="molecule type" value="Genomic_DNA"/>
</dbReference>
<dbReference type="InterPro" id="IPR011032">
    <property type="entry name" value="GroES-like_sf"/>
</dbReference>
<dbReference type="PANTHER" id="PTHR43205">
    <property type="entry name" value="PROSTAGLANDIN REDUCTASE"/>
    <property type="match status" value="1"/>
</dbReference>
<dbReference type="Gene3D" id="3.90.180.10">
    <property type="entry name" value="Medium-chain alcohol dehydrogenases, catalytic domain"/>
    <property type="match status" value="2"/>
</dbReference>
<gene>
    <name evidence="3" type="ORF">EYC87_02215</name>
</gene>
<reference evidence="3" key="1">
    <citation type="submission" date="2019-02" db="EMBL/GenBank/DDBJ databases">
        <authorList>
            <person name="Li S.-H."/>
        </authorList>
    </citation>
    <scope>NUCLEOTIDE SEQUENCE</scope>
    <source>
        <strain evidence="3">IMCC8485</strain>
    </source>
</reference>
<keyword evidence="1" id="KW-0560">Oxidoreductase</keyword>
<name>A0ABT3SR08_9GAMM</name>
<evidence type="ECO:0000313" key="4">
    <source>
        <dbReference type="Proteomes" id="UP001143307"/>
    </source>
</evidence>
<comment type="caution">
    <text evidence="3">The sequence shown here is derived from an EMBL/GenBank/DDBJ whole genome shotgun (WGS) entry which is preliminary data.</text>
</comment>
<dbReference type="PANTHER" id="PTHR43205:SF42">
    <property type="entry name" value="ALCOHOL DEHYDROGENASE, ZINC-CONTAINING (AFU_ORTHOLOGUE AFUA_7G04530)"/>
    <property type="match status" value="1"/>
</dbReference>
<dbReference type="InterPro" id="IPR045010">
    <property type="entry name" value="MDR_fam"/>
</dbReference>
<dbReference type="InterPro" id="IPR041694">
    <property type="entry name" value="ADH_N_2"/>
</dbReference>
<dbReference type="SUPFAM" id="SSF50129">
    <property type="entry name" value="GroES-like"/>
    <property type="match status" value="1"/>
</dbReference>
<dbReference type="Pfam" id="PF16884">
    <property type="entry name" value="ADH_N_2"/>
    <property type="match status" value="1"/>
</dbReference>
<dbReference type="Gene3D" id="3.40.50.720">
    <property type="entry name" value="NAD(P)-binding Rossmann-like Domain"/>
    <property type="match status" value="1"/>
</dbReference>
<sequence length="138" mass="15074">MLNARPVGEVKLSDLRFHKTEIPELGQGEFLVQVRYLGLEPAMRGWMEEIGKPKSGDSVVVSGAAGATGSIAGQIARIAGACVIGIAGCEEKCSWLKQHFLDGDLHHREDILEGFERILEALLRLFHGDNIGKQLVRV</sequence>
<keyword evidence="4" id="KW-1185">Reference proteome</keyword>
<dbReference type="Proteomes" id="UP001143307">
    <property type="component" value="Unassembled WGS sequence"/>
</dbReference>
<accession>A0ABT3SR08</accession>
<protein>
    <recommendedName>
        <fullName evidence="2">Oxidoreductase N-terminal domain-containing protein</fullName>
    </recommendedName>
</protein>
<evidence type="ECO:0000256" key="1">
    <source>
        <dbReference type="ARBA" id="ARBA00023002"/>
    </source>
</evidence>
<feature type="domain" description="Oxidoreductase N-terminal" evidence="2">
    <location>
        <begin position="2"/>
        <end position="65"/>
    </location>
</feature>
<evidence type="ECO:0000313" key="3">
    <source>
        <dbReference type="EMBL" id="MCX2972403.1"/>
    </source>
</evidence>